<keyword evidence="5" id="KW-0378">Hydrolase</keyword>
<keyword evidence="7" id="KW-0482">Metalloprotease</keyword>
<keyword evidence="3" id="KW-0645">Protease</keyword>
<evidence type="ECO:0000256" key="1">
    <source>
        <dbReference type="ARBA" id="ARBA00001947"/>
    </source>
</evidence>
<proteinExistence type="inferred from homology"/>
<evidence type="ECO:0000256" key="2">
    <source>
        <dbReference type="ARBA" id="ARBA00007357"/>
    </source>
</evidence>
<dbReference type="InterPro" id="IPR000718">
    <property type="entry name" value="Peptidase_M13"/>
</dbReference>
<dbReference type="EMBL" id="SODV01000002">
    <property type="protein sequence ID" value="TDW96793.1"/>
    <property type="molecule type" value="Genomic_DNA"/>
</dbReference>
<comment type="caution">
    <text evidence="10">The sequence shown here is derived from an EMBL/GenBank/DDBJ whole genome shotgun (WGS) entry which is preliminary data.</text>
</comment>
<keyword evidence="6" id="KW-0862">Zinc</keyword>
<feature type="domain" description="Peptidase M13 C-terminal" evidence="8">
    <location>
        <begin position="476"/>
        <end position="671"/>
    </location>
</feature>
<dbReference type="InterPro" id="IPR024079">
    <property type="entry name" value="MetalloPept_cat_dom_sf"/>
</dbReference>
<name>A0A4R8DGK8_9BACT</name>
<evidence type="ECO:0000256" key="5">
    <source>
        <dbReference type="ARBA" id="ARBA00022801"/>
    </source>
</evidence>
<dbReference type="PRINTS" id="PR00786">
    <property type="entry name" value="NEPRILYSIN"/>
</dbReference>
<feature type="domain" description="Peptidase M13 N-terminal" evidence="9">
    <location>
        <begin position="45"/>
        <end position="423"/>
    </location>
</feature>
<dbReference type="OrthoDB" id="9775677at2"/>
<dbReference type="InterPro" id="IPR042089">
    <property type="entry name" value="Peptidase_M13_dom_2"/>
</dbReference>
<dbReference type="InterPro" id="IPR018497">
    <property type="entry name" value="Peptidase_M13_C"/>
</dbReference>
<comment type="cofactor">
    <cofactor evidence="1">
        <name>Zn(2+)</name>
        <dbReference type="ChEBI" id="CHEBI:29105"/>
    </cofactor>
</comment>
<evidence type="ECO:0000259" key="9">
    <source>
        <dbReference type="Pfam" id="PF05649"/>
    </source>
</evidence>
<evidence type="ECO:0000313" key="10">
    <source>
        <dbReference type="EMBL" id="TDW96793.1"/>
    </source>
</evidence>
<dbReference type="RefSeq" id="WP_133997861.1">
    <property type="nucleotide sequence ID" value="NZ_SODV01000002.1"/>
</dbReference>
<keyword evidence="4" id="KW-0479">Metal-binding</keyword>
<comment type="similarity">
    <text evidence="2">Belongs to the peptidase M13 family.</text>
</comment>
<dbReference type="SUPFAM" id="SSF55486">
    <property type="entry name" value="Metalloproteases ('zincins'), catalytic domain"/>
    <property type="match status" value="1"/>
</dbReference>
<reference evidence="10 11" key="1">
    <citation type="submission" date="2019-03" db="EMBL/GenBank/DDBJ databases">
        <title>Genomic Encyclopedia of Type Strains, Phase IV (KMG-IV): sequencing the most valuable type-strain genomes for metagenomic binning, comparative biology and taxonomic classification.</title>
        <authorList>
            <person name="Goeker M."/>
        </authorList>
    </citation>
    <scope>NUCLEOTIDE SEQUENCE [LARGE SCALE GENOMIC DNA]</scope>
    <source>
        <strain evidence="10 11">DSM 100059</strain>
    </source>
</reference>
<sequence>MNGTHRFALSLLAGGLLLTAGCRQKPDGTAKAYIDQTAVDSAVRPQDDFFTYANGGWIKHTEIPASQPAWGAIFSLSDQALGNMRTILDSLSKVSGLQKGTVAQQVADLYGSIMDSAVIEAKKLDPLKDELGMINAVKDVPGVWAEAGREYKEGNGTLFSFGVGADDKNSRMNVVHFSQGGLGLPNRDYYFNKDTSIQKVRDAYKTYIEKVFSLTGDDQATAAKKAGGVLDAEMALAKVSRTPVQLRDPNANYNRIAVSALPGMTGGLPWNDLLKELGAKTDTVLVGQPEFYKGLNEALKRLPLEEWKSYLTFHLIDNYEPVLGHEFQDAQFAYNHLLSGQSQQQERWKRASSLVDGLLGDALGQLYVQKYFPPEAKQRMLELVNNLQATYAEHIQSLDWMSDSTKKKALVKLNAITKKIGYPDKWKDYSSVTIDRGDAVGNVRQCGQYEYQRGLKKIGQPVDRSEWYMTPPTVDAYYNPTANDINFPAGILQPPFFYKDGDDALNYGAIGLVIGHEMTHGFDDQGRLYDADGNLKDWWSPEDAARFKQKANLVVQQYNGFIAVDTFHINGNLTLGENIADVGGLSLAYGAFKKTAQGKDTTLIDGLTPDQRFFRSFAQVWKVKSRPEVLRTQVMTNPHSTPQFRVNGPVSNLNAYYTTYNVQPSDKMYRPDSLRAHIW</sequence>
<evidence type="ECO:0000256" key="6">
    <source>
        <dbReference type="ARBA" id="ARBA00022833"/>
    </source>
</evidence>
<dbReference type="CDD" id="cd08662">
    <property type="entry name" value="M13"/>
    <property type="match status" value="1"/>
</dbReference>
<dbReference type="Pfam" id="PF01431">
    <property type="entry name" value="Peptidase_M13"/>
    <property type="match status" value="1"/>
</dbReference>
<dbReference type="PROSITE" id="PS51257">
    <property type="entry name" value="PROKAR_LIPOPROTEIN"/>
    <property type="match status" value="1"/>
</dbReference>
<dbReference type="Proteomes" id="UP000294498">
    <property type="component" value="Unassembled WGS sequence"/>
</dbReference>
<organism evidence="10 11">
    <name type="scientific">Dinghuibacter silviterrae</name>
    <dbReference type="NCBI Taxonomy" id="1539049"/>
    <lineage>
        <taxon>Bacteria</taxon>
        <taxon>Pseudomonadati</taxon>
        <taxon>Bacteroidota</taxon>
        <taxon>Chitinophagia</taxon>
        <taxon>Chitinophagales</taxon>
        <taxon>Chitinophagaceae</taxon>
        <taxon>Dinghuibacter</taxon>
    </lineage>
</organism>
<dbReference type="GO" id="GO:0046872">
    <property type="term" value="F:metal ion binding"/>
    <property type="evidence" value="ECO:0007669"/>
    <property type="project" value="UniProtKB-KW"/>
</dbReference>
<dbReference type="Gene3D" id="3.40.390.10">
    <property type="entry name" value="Collagenase (Catalytic Domain)"/>
    <property type="match status" value="1"/>
</dbReference>
<dbReference type="GO" id="GO:0004222">
    <property type="term" value="F:metalloendopeptidase activity"/>
    <property type="evidence" value="ECO:0007669"/>
    <property type="project" value="InterPro"/>
</dbReference>
<evidence type="ECO:0000256" key="7">
    <source>
        <dbReference type="ARBA" id="ARBA00023049"/>
    </source>
</evidence>
<dbReference type="PANTHER" id="PTHR11733:SF167">
    <property type="entry name" value="FI17812P1-RELATED"/>
    <property type="match status" value="1"/>
</dbReference>
<gene>
    <name evidence="10" type="ORF">EDB95_4629</name>
</gene>
<dbReference type="InterPro" id="IPR008753">
    <property type="entry name" value="Peptidase_M13_N"/>
</dbReference>
<dbReference type="AlphaFoldDB" id="A0A4R8DGK8"/>
<evidence type="ECO:0000259" key="8">
    <source>
        <dbReference type="Pfam" id="PF01431"/>
    </source>
</evidence>
<dbReference type="GO" id="GO:0016485">
    <property type="term" value="P:protein processing"/>
    <property type="evidence" value="ECO:0007669"/>
    <property type="project" value="TreeGrafter"/>
</dbReference>
<keyword evidence="11" id="KW-1185">Reference proteome</keyword>
<evidence type="ECO:0000313" key="11">
    <source>
        <dbReference type="Proteomes" id="UP000294498"/>
    </source>
</evidence>
<dbReference type="Gene3D" id="1.10.1380.10">
    <property type="entry name" value="Neutral endopeptidase , domain2"/>
    <property type="match status" value="1"/>
</dbReference>
<dbReference type="Pfam" id="PF05649">
    <property type="entry name" value="Peptidase_M13_N"/>
    <property type="match status" value="1"/>
</dbReference>
<protein>
    <submittedName>
        <fullName evidence="10">Putative endopeptidase</fullName>
    </submittedName>
</protein>
<dbReference type="PANTHER" id="PTHR11733">
    <property type="entry name" value="ZINC METALLOPROTEASE FAMILY M13 NEPRILYSIN-RELATED"/>
    <property type="match status" value="1"/>
</dbReference>
<evidence type="ECO:0000256" key="4">
    <source>
        <dbReference type="ARBA" id="ARBA00022723"/>
    </source>
</evidence>
<dbReference type="PROSITE" id="PS51885">
    <property type="entry name" value="NEPRILYSIN"/>
    <property type="match status" value="1"/>
</dbReference>
<dbReference type="GO" id="GO:0005886">
    <property type="term" value="C:plasma membrane"/>
    <property type="evidence" value="ECO:0007669"/>
    <property type="project" value="TreeGrafter"/>
</dbReference>
<accession>A0A4R8DGK8</accession>
<evidence type="ECO:0000256" key="3">
    <source>
        <dbReference type="ARBA" id="ARBA00022670"/>
    </source>
</evidence>